<dbReference type="Proteomes" id="UP001214553">
    <property type="component" value="Chromosome"/>
</dbReference>
<dbReference type="InterPro" id="IPR002347">
    <property type="entry name" value="SDR_fam"/>
</dbReference>
<accession>A0ABY8C1A2</accession>
<evidence type="ECO:0000313" key="4">
    <source>
        <dbReference type="Proteomes" id="UP001214553"/>
    </source>
</evidence>
<dbReference type="SUPFAM" id="SSF51735">
    <property type="entry name" value="NAD(P)-binding Rossmann-fold domains"/>
    <property type="match status" value="1"/>
</dbReference>
<dbReference type="Pfam" id="PF13561">
    <property type="entry name" value="adh_short_C2"/>
    <property type="match status" value="1"/>
</dbReference>
<organism evidence="3 4">
    <name type="scientific">Microbacterium horticulturae</name>
    <dbReference type="NCBI Taxonomy" id="3028316"/>
    <lineage>
        <taxon>Bacteria</taxon>
        <taxon>Bacillati</taxon>
        <taxon>Actinomycetota</taxon>
        <taxon>Actinomycetes</taxon>
        <taxon>Micrococcales</taxon>
        <taxon>Microbacteriaceae</taxon>
        <taxon>Microbacterium</taxon>
    </lineage>
</organism>
<evidence type="ECO:0000313" key="3">
    <source>
        <dbReference type="EMBL" id="WEG09030.1"/>
    </source>
</evidence>
<evidence type="ECO:0000256" key="1">
    <source>
        <dbReference type="ARBA" id="ARBA00006484"/>
    </source>
</evidence>
<dbReference type="PANTHER" id="PTHR24321">
    <property type="entry name" value="DEHYDROGENASES, SHORT CHAIN"/>
    <property type="match status" value="1"/>
</dbReference>
<sequence>MHRFAGRLAIVTGGARGIGRAVAGRLADEGAAVGIVDLDAAAVDGAVASLRAGGATAAGAAADVSDEDAATAAIGDLVAALGGVDVLVTMAGVYPWVPFEAMSADVLRRVLDVNLVGTLTAVLSVMPHMRTARYGRIVTVGSGTFLIGAPPQSAYIASKAGVVGLTRSLANEGGPDGITANCVLPGLIETEHLKEQHDGADELFAQVVRSQAVPRRGRPADVAAAVAYLASEEAGFVTGQSLLVGGGDRFL</sequence>
<dbReference type="PRINTS" id="PR00081">
    <property type="entry name" value="GDHRDH"/>
</dbReference>
<comment type="similarity">
    <text evidence="1">Belongs to the short-chain dehydrogenases/reductases (SDR) family.</text>
</comment>
<dbReference type="Gene3D" id="3.40.50.720">
    <property type="entry name" value="NAD(P)-binding Rossmann-like Domain"/>
    <property type="match status" value="1"/>
</dbReference>
<dbReference type="RefSeq" id="WP_275278354.1">
    <property type="nucleotide sequence ID" value="NZ_CP119108.1"/>
</dbReference>
<reference evidence="3 4" key="1">
    <citation type="submission" date="2023-03" db="EMBL/GenBank/DDBJ databases">
        <title>Genome sequence of Microbacterium sp. KACC 23027.</title>
        <authorList>
            <person name="Kim S."/>
            <person name="Heo J."/>
            <person name="Kwon S.-W."/>
        </authorList>
    </citation>
    <scope>NUCLEOTIDE SEQUENCE [LARGE SCALE GENOMIC DNA]</scope>
    <source>
        <strain evidence="3 4">KACC 23027</strain>
    </source>
</reference>
<keyword evidence="4" id="KW-1185">Reference proteome</keyword>
<dbReference type="PRINTS" id="PR00080">
    <property type="entry name" value="SDRFAMILY"/>
</dbReference>
<protein>
    <submittedName>
        <fullName evidence="3">SDR family NAD(P)-dependent oxidoreductase</fullName>
    </submittedName>
</protein>
<gene>
    <name evidence="3" type="ORF">PU630_00260</name>
</gene>
<dbReference type="InterPro" id="IPR036291">
    <property type="entry name" value="NAD(P)-bd_dom_sf"/>
</dbReference>
<evidence type="ECO:0000256" key="2">
    <source>
        <dbReference type="ARBA" id="ARBA00023002"/>
    </source>
</evidence>
<keyword evidence="2" id="KW-0560">Oxidoreductase</keyword>
<name>A0ABY8C1A2_9MICO</name>
<dbReference type="EMBL" id="CP119108">
    <property type="protein sequence ID" value="WEG09030.1"/>
    <property type="molecule type" value="Genomic_DNA"/>
</dbReference>
<proteinExistence type="inferred from homology"/>
<dbReference type="PANTHER" id="PTHR24321:SF14">
    <property type="entry name" value="SHORT-CHAIN TYPE DEHYDROGENASE_REDUCTASE BLR2146-RELATED"/>
    <property type="match status" value="1"/>
</dbReference>